<feature type="region of interest" description="Disordered" evidence="3">
    <location>
        <begin position="468"/>
        <end position="490"/>
    </location>
</feature>
<keyword evidence="4" id="KW-0812">Transmembrane</keyword>
<reference evidence="7" key="2">
    <citation type="submission" date="2020-04" db="EMBL/GenBank/DDBJ databases">
        <authorList>
            <consortium name="NCBI Genome Project"/>
        </authorList>
    </citation>
    <scope>NUCLEOTIDE SEQUENCE</scope>
    <source>
        <strain evidence="7">CBS 781.70</strain>
    </source>
</reference>
<dbReference type="OrthoDB" id="1470350at2759"/>
<dbReference type="GO" id="GO:0005506">
    <property type="term" value="F:iron ion binding"/>
    <property type="evidence" value="ECO:0007669"/>
    <property type="project" value="InterPro"/>
</dbReference>
<dbReference type="GeneID" id="54414788"/>
<dbReference type="RefSeq" id="XP_033537093.1">
    <property type="nucleotide sequence ID" value="XM_033674218.1"/>
</dbReference>
<dbReference type="PANTHER" id="PTHR24305:SF166">
    <property type="entry name" value="CYTOCHROME P450 12A4, MITOCHONDRIAL-RELATED"/>
    <property type="match status" value="1"/>
</dbReference>
<proteinExistence type="inferred from homology"/>
<dbReference type="PANTHER" id="PTHR24305">
    <property type="entry name" value="CYTOCHROME P450"/>
    <property type="match status" value="1"/>
</dbReference>
<keyword evidence="6" id="KW-1185">Reference proteome</keyword>
<dbReference type="AlphaFoldDB" id="A0A6G1GBV1"/>
<dbReference type="InterPro" id="IPR002401">
    <property type="entry name" value="Cyt_P450_E_grp-I"/>
</dbReference>
<evidence type="ECO:0000313" key="6">
    <source>
        <dbReference type="Proteomes" id="UP000504638"/>
    </source>
</evidence>
<feature type="transmembrane region" description="Helical" evidence="4">
    <location>
        <begin position="6"/>
        <end position="25"/>
    </location>
</feature>
<dbReference type="Gene3D" id="1.10.630.10">
    <property type="entry name" value="Cytochrome P450"/>
    <property type="match status" value="1"/>
</dbReference>
<evidence type="ECO:0000313" key="7">
    <source>
        <dbReference type="RefSeq" id="XP_033537093.1"/>
    </source>
</evidence>
<keyword evidence="4" id="KW-1133">Transmembrane helix</keyword>
<keyword evidence="2" id="KW-0479">Metal-binding</keyword>
<evidence type="ECO:0000313" key="5">
    <source>
        <dbReference type="EMBL" id="KAF1815462.1"/>
    </source>
</evidence>
<dbReference type="CDD" id="cd11070">
    <property type="entry name" value="CYP56-like"/>
    <property type="match status" value="1"/>
</dbReference>
<reference evidence="7" key="3">
    <citation type="submission" date="2025-04" db="UniProtKB">
        <authorList>
            <consortium name="RefSeq"/>
        </authorList>
    </citation>
    <scope>IDENTIFICATION</scope>
    <source>
        <strain evidence="7">CBS 781.70</strain>
    </source>
</reference>
<evidence type="ECO:0000256" key="2">
    <source>
        <dbReference type="PIRSR" id="PIRSR602401-1"/>
    </source>
</evidence>
<dbReference type="InterPro" id="IPR001128">
    <property type="entry name" value="Cyt_P450"/>
</dbReference>
<gene>
    <name evidence="5 7" type="ORF">P152DRAFT_186242</name>
</gene>
<dbReference type="SUPFAM" id="SSF48264">
    <property type="entry name" value="Cytochrome P450"/>
    <property type="match status" value="1"/>
</dbReference>
<dbReference type="GO" id="GO:0016705">
    <property type="term" value="F:oxidoreductase activity, acting on paired donors, with incorporation or reduction of molecular oxygen"/>
    <property type="evidence" value="ECO:0007669"/>
    <property type="project" value="InterPro"/>
</dbReference>
<accession>A0A6G1GBV1</accession>
<protein>
    <submittedName>
        <fullName evidence="5 7">Cytochrome P450</fullName>
    </submittedName>
</protein>
<organism evidence="5">
    <name type="scientific">Eremomyces bilateralis CBS 781.70</name>
    <dbReference type="NCBI Taxonomy" id="1392243"/>
    <lineage>
        <taxon>Eukaryota</taxon>
        <taxon>Fungi</taxon>
        <taxon>Dikarya</taxon>
        <taxon>Ascomycota</taxon>
        <taxon>Pezizomycotina</taxon>
        <taxon>Dothideomycetes</taxon>
        <taxon>Dothideomycetes incertae sedis</taxon>
        <taxon>Eremomycetales</taxon>
        <taxon>Eremomycetaceae</taxon>
        <taxon>Eremomyces</taxon>
    </lineage>
</organism>
<name>A0A6G1GBV1_9PEZI</name>
<keyword evidence="4" id="KW-0472">Membrane</keyword>
<sequence>MKLVGLGITVLSYAVYWVVTWAISWRKSCQLAKASGFPYIALPLYPYTRFWMATCGLWLPIIRKLLPTSMTDDWIDMIYDDSLWLEGFAPHEKLKSDTYILAAPGRSILITADPAVITQIAARRSHFPKPLAQYTALDVFGKNVVTTEAHDWRRHRKLTSPPFTEKNNRLVWQESIYQAAAMLTSWVGKDGKGNQTIQNAHSDTMKQTLHVISRAIFNVRCLWPGVNDNDEKAIAEGAMNTSMVPEGHKMSYVDSMNILLHRIIPIIVFPSWFMKYSPWGYLRETQLAYTEWGKYLESMYQKKKKERIASEKGDWGLDVMGAMIDGSGLIPGTPNYGKADAGLSESEILGNAFVFALAGHETSANTLFHVLLFLALNPWCQKHLQEELDNIFQGRPISEWDYDNDLNPLFGGYVGAVMNETLRLIPPVIGIPKTVLEDVGQPLTLNGKVHILPRNLYIVLSATTAHRNPKYWPNGPPRNPKRPAHPKSNVDNDMEEFKPERWILDPSAVPIKDNDDATVESEDLGVNTNPDTANTLFRPTRGAYIPFSEGFRSCLGRRFAQVEILATMAVIFQKYSVELAVDEWASDAEVERMLAGGEQGRKELGDVWWKAKEHGEDLIIKEMKTILTIQLRKGKIPLRFVRRGEEKFGFIS</sequence>
<comment type="similarity">
    <text evidence="1">Belongs to the cytochrome P450 family.</text>
</comment>
<feature type="binding site" description="axial binding residue" evidence="2">
    <location>
        <position position="554"/>
    </location>
    <ligand>
        <name>heme</name>
        <dbReference type="ChEBI" id="CHEBI:30413"/>
    </ligand>
    <ligandPart>
        <name>Fe</name>
        <dbReference type="ChEBI" id="CHEBI:18248"/>
    </ligandPart>
</feature>
<feature type="transmembrane region" description="Helical" evidence="4">
    <location>
        <begin position="37"/>
        <end position="59"/>
    </location>
</feature>
<dbReference type="Proteomes" id="UP000504638">
    <property type="component" value="Unplaced"/>
</dbReference>
<dbReference type="PRINTS" id="PR00463">
    <property type="entry name" value="EP450I"/>
</dbReference>
<dbReference type="InterPro" id="IPR050121">
    <property type="entry name" value="Cytochrome_P450_monoxygenase"/>
</dbReference>
<comment type="cofactor">
    <cofactor evidence="2">
        <name>heme</name>
        <dbReference type="ChEBI" id="CHEBI:30413"/>
    </cofactor>
</comment>
<evidence type="ECO:0000256" key="1">
    <source>
        <dbReference type="ARBA" id="ARBA00010617"/>
    </source>
</evidence>
<reference evidence="5 7" key="1">
    <citation type="submission" date="2020-01" db="EMBL/GenBank/DDBJ databases">
        <authorList>
            <consortium name="DOE Joint Genome Institute"/>
            <person name="Haridas S."/>
            <person name="Albert R."/>
            <person name="Binder M."/>
            <person name="Bloem J."/>
            <person name="Labutti K."/>
            <person name="Salamov A."/>
            <person name="Andreopoulos B."/>
            <person name="Baker S.E."/>
            <person name="Barry K."/>
            <person name="Bills G."/>
            <person name="Bluhm B.H."/>
            <person name="Cannon C."/>
            <person name="Castanera R."/>
            <person name="Culley D.E."/>
            <person name="Daum C."/>
            <person name="Ezra D."/>
            <person name="Gonzalez J.B."/>
            <person name="Henrissat B."/>
            <person name="Kuo A."/>
            <person name="Liang C."/>
            <person name="Lipzen A."/>
            <person name="Lutzoni F."/>
            <person name="Magnuson J."/>
            <person name="Mondo S."/>
            <person name="Nolan M."/>
            <person name="Ohm R."/>
            <person name="Pangilinan J."/>
            <person name="Park H.-J."/>
            <person name="Ramirez L."/>
            <person name="Alfaro M."/>
            <person name="Sun H."/>
            <person name="Tritt A."/>
            <person name="Yoshinaga Y."/>
            <person name="Zwiers L.-H."/>
            <person name="Turgeon B.G."/>
            <person name="Goodwin S.B."/>
            <person name="Spatafora J.W."/>
            <person name="Crous P.W."/>
            <person name="Grigoriev I.V."/>
        </authorList>
    </citation>
    <scope>NUCLEOTIDE SEQUENCE</scope>
    <source>
        <strain evidence="5 7">CBS 781.70</strain>
    </source>
</reference>
<keyword evidence="2" id="KW-0408">Iron</keyword>
<dbReference type="EMBL" id="ML975151">
    <property type="protein sequence ID" value="KAF1815462.1"/>
    <property type="molecule type" value="Genomic_DNA"/>
</dbReference>
<dbReference type="PRINTS" id="PR00385">
    <property type="entry name" value="P450"/>
</dbReference>
<dbReference type="InterPro" id="IPR036396">
    <property type="entry name" value="Cyt_P450_sf"/>
</dbReference>
<dbReference type="Pfam" id="PF00067">
    <property type="entry name" value="p450"/>
    <property type="match status" value="1"/>
</dbReference>
<evidence type="ECO:0000256" key="3">
    <source>
        <dbReference type="SAM" id="MobiDB-lite"/>
    </source>
</evidence>
<dbReference type="GO" id="GO:0004497">
    <property type="term" value="F:monooxygenase activity"/>
    <property type="evidence" value="ECO:0007669"/>
    <property type="project" value="InterPro"/>
</dbReference>
<dbReference type="GO" id="GO:0020037">
    <property type="term" value="F:heme binding"/>
    <property type="evidence" value="ECO:0007669"/>
    <property type="project" value="InterPro"/>
</dbReference>
<keyword evidence="2" id="KW-0349">Heme</keyword>
<evidence type="ECO:0000256" key="4">
    <source>
        <dbReference type="SAM" id="Phobius"/>
    </source>
</evidence>